<dbReference type="EMBL" id="LCDG01000001">
    <property type="protein sequence ID" value="KKS48323.1"/>
    <property type="molecule type" value="Genomic_DNA"/>
</dbReference>
<reference evidence="2 3" key="1">
    <citation type="journal article" date="2015" name="Nature">
        <title>rRNA introns, odd ribosomes, and small enigmatic genomes across a large radiation of phyla.</title>
        <authorList>
            <person name="Brown C.T."/>
            <person name="Hug L.A."/>
            <person name="Thomas B.C."/>
            <person name="Sharon I."/>
            <person name="Castelle C.J."/>
            <person name="Singh A."/>
            <person name="Wilkins M.J."/>
            <person name="Williams K.H."/>
            <person name="Banfield J.F."/>
        </authorList>
    </citation>
    <scope>NUCLEOTIDE SEQUENCE [LARGE SCALE GENOMIC DNA]</scope>
</reference>
<gene>
    <name evidence="2" type="ORF">UV12_C0001G0018</name>
</gene>
<dbReference type="STRING" id="1618756.UV12_C0001G0018"/>
<keyword evidence="1" id="KW-1133">Transmembrane helix</keyword>
<keyword evidence="1" id="KW-0472">Membrane</keyword>
<comment type="caution">
    <text evidence="2">The sequence shown here is derived from an EMBL/GenBank/DDBJ whole genome shotgun (WGS) entry which is preliminary data.</text>
</comment>
<protein>
    <submittedName>
        <fullName evidence="2">Uncharacterized protein</fullName>
    </submittedName>
</protein>
<dbReference type="Proteomes" id="UP000034704">
    <property type="component" value="Unassembled WGS sequence"/>
</dbReference>
<evidence type="ECO:0000256" key="1">
    <source>
        <dbReference type="SAM" id="Phobius"/>
    </source>
</evidence>
<evidence type="ECO:0000313" key="2">
    <source>
        <dbReference type="EMBL" id="KKS48323.1"/>
    </source>
</evidence>
<keyword evidence="1" id="KW-0812">Transmembrane</keyword>
<name>A0A0G1CFI1_9BACT</name>
<dbReference type="AlphaFoldDB" id="A0A0G1CFI1"/>
<evidence type="ECO:0000313" key="3">
    <source>
        <dbReference type="Proteomes" id="UP000034704"/>
    </source>
</evidence>
<feature type="transmembrane region" description="Helical" evidence="1">
    <location>
        <begin position="6"/>
        <end position="24"/>
    </location>
</feature>
<organism evidence="2 3">
    <name type="scientific">Candidatus Nomurabacteria bacterium GW2011_GWC2_42_20</name>
    <dbReference type="NCBI Taxonomy" id="1618756"/>
    <lineage>
        <taxon>Bacteria</taxon>
        <taxon>Candidatus Nomuraibacteriota</taxon>
    </lineage>
</organism>
<accession>A0A0G1CFI1</accession>
<proteinExistence type="predicted"/>
<sequence length="158" mass="17898">MNKRNIVLVIFSVIFLIAITFVMYKQSVKDVEQPIAEQTPIAQEEVQKTDFGSELPSDFPTDIPTEEGVEVEQSYSLNYEGQKQLTIVFPSTKTVKENYTLYADFLEKQNWIVSNKYESEKLSSIYGTKESNDINVTISHDSDGVSVKSQVSISVLKK</sequence>